<dbReference type="RefSeq" id="XP_002296452.1">
    <property type="nucleotide sequence ID" value="XM_002296416.1"/>
</dbReference>
<gene>
    <name evidence="1" type="ORF">THAPSDRAFT_24359</name>
</gene>
<dbReference type="Proteomes" id="UP000001449">
    <property type="component" value="Chromosome 11"/>
</dbReference>
<dbReference type="PaxDb" id="35128-Thaps24359"/>
<dbReference type="HOGENOM" id="CLU_726649_0_0_1"/>
<dbReference type="GeneID" id="7448346"/>
<evidence type="ECO:0000313" key="1">
    <source>
        <dbReference type="EMBL" id="EED87148.1"/>
    </source>
</evidence>
<organism evidence="1 2">
    <name type="scientific">Thalassiosira pseudonana</name>
    <name type="common">Marine diatom</name>
    <name type="synonym">Cyclotella nana</name>
    <dbReference type="NCBI Taxonomy" id="35128"/>
    <lineage>
        <taxon>Eukaryota</taxon>
        <taxon>Sar</taxon>
        <taxon>Stramenopiles</taxon>
        <taxon>Ochrophyta</taxon>
        <taxon>Bacillariophyta</taxon>
        <taxon>Coscinodiscophyceae</taxon>
        <taxon>Thalassiosirophycidae</taxon>
        <taxon>Thalassiosirales</taxon>
        <taxon>Thalassiosiraceae</taxon>
        <taxon>Thalassiosira</taxon>
    </lineage>
</organism>
<accession>B8LC32</accession>
<proteinExistence type="predicted"/>
<name>B8LC32_THAPS</name>
<dbReference type="InParanoid" id="B8LC32"/>
<dbReference type="eggNOG" id="ENOG502TANN">
    <property type="taxonomic scope" value="Eukaryota"/>
</dbReference>
<reference evidence="1 2" key="2">
    <citation type="journal article" date="2008" name="Nature">
        <title>The Phaeodactylum genome reveals the evolutionary history of diatom genomes.</title>
        <authorList>
            <person name="Bowler C."/>
            <person name="Allen A.E."/>
            <person name="Badger J.H."/>
            <person name="Grimwood J."/>
            <person name="Jabbari K."/>
            <person name="Kuo A."/>
            <person name="Maheswari U."/>
            <person name="Martens C."/>
            <person name="Maumus F."/>
            <person name="Otillar R.P."/>
            <person name="Rayko E."/>
            <person name="Salamov A."/>
            <person name="Vandepoele K."/>
            <person name="Beszteri B."/>
            <person name="Gruber A."/>
            <person name="Heijde M."/>
            <person name="Katinka M."/>
            <person name="Mock T."/>
            <person name="Valentin K."/>
            <person name="Verret F."/>
            <person name="Berges J.A."/>
            <person name="Brownlee C."/>
            <person name="Cadoret J.P."/>
            <person name="Chiovitti A."/>
            <person name="Choi C.J."/>
            <person name="Coesel S."/>
            <person name="De Martino A."/>
            <person name="Detter J.C."/>
            <person name="Durkin C."/>
            <person name="Falciatore A."/>
            <person name="Fournet J."/>
            <person name="Haruta M."/>
            <person name="Huysman M.J."/>
            <person name="Jenkins B.D."/>
            <person name="Jiroutova K."/>
            <person name="Jorgensen R.E."/>
            <person name="Joubert Y."/>
            <person name="Kaplan A."/>
            <person name="Kroger N."/>
            <person name="Kroth P.G."/>
            <person name="La Roche J."/>
            <person name="Lindquist E."/>
            <person name="Lommer M."/>
            <person name="Martin-Jezequel V."/>
            <person name="Lopez P.J."/>
            <person name="Lucas S."/>
            <person name="Mangogna M."/>
            <person name="McGinnis K."/>
            <person name="Medlin L.K."/>
            <person name="Montsant A."/>
            <person name="Oudot-Le Secq M.P."/>
            <person name="Napoli C."/>
            <person name="Obornik M."/>
            <person name="Parker M.S."/>
            <person name="Petit J.L."/>
            <person name="Porcel B.M."/>
            <person name="Poulsen N."/>
            <person name="Robison M."/>
            <person name="Rychlewski L."/>
            <person name="Rynearson T.A."/>
            <person name="Schmutz J."/>
            <person name="Shapiro H."/>
            <person name="Siaut M."/>
            <person name="Stanley M."/>
            <person name="Sussman M.R."/>
            <person name="Taylor A.R."/>
            <person name="Vardi A."/>
            <person name="von Dassow P."/>
            <person name="Vyverman W."/>
            <person name="Willis A."/>
            <person name="Wyrwicz L.S."/>
            <person name="Rokhsar D.S."/>
            <person name="Weissenbach J."/>
            <person name="Armbrust E.V."/>
            <person name="Green B.R."/>
            <person name="Van de Peer Y."/>
            <person name="Grigoriev I.V."/>
        </authorList>
    </citation>
    <scope>NUCLEOTIDE SEQUENCE [LARGE SCALE GENOMIC DNA]</scope>
    <source>
        <strain evidence="1 2">CCMP1335</strain>
    </source>
</reference>
<dbReference type="OMA" id="KECDERE"/>
<dbReference type="AlphaFoldDB" id="B8LC32"/>
<keyword evidence="2" id="KW-1185">Reference proteome</keyword>
<sequence length="381" mass="42226">MTRGQLNGIVDRCSSNATDSRVNEHHQILRGKVVSAVESSHSDASSQEDTLAKDITSIVVNDLEEIIHLSNTTIANSNVFVASHQKGSLLYDAPTQHLQANGKRRHSLYVTTNGSRQKIRSMRISVVFNGSFVGQTYHPGQISVVLVHYKSDDDLHPSTIGCIESDTPNTMEAFGFIIIRHEIPHTTVEDGLYEVVVTAKANTNYSISLSGKIAVHVSEEVKNMLVDCIVKKNELEQCIQRASSLDAPMAILRRKLTIENNLLCQATKECDEREVEIERLELELDYRDDMKDGGASIEASIKALETEYMNWSKTLANRLKVNDSLTSEMKNVSYEREASTLAAKGLEQETDSKKAALSQAMSILWGEKASSMTSLKLNLPD</sequence>
<dbReference type="KEGG" id="tps:THAPSDRAFT_24359"/>
<dbReference type="EMBL" id="DS999415">
    <property type="protein sequence ID" value="EED87148.1"/>
    <property type="molecule type" value="Genomic_DNA"/>
</dbReference>
<protein>
    <submittedName>
        <fullName evidence="1">Uncharacterized protein</fullName>
    </submittedName>
</protein>
<evidence type="ECO:0000313" key="2">
    <source>
        <dbReference type="Proteomes" id="UP000001449"/>
    </source>
</evidence>
<reference evidence="1 2" key="1">
    <citation type="journal article" date="2004" name="Science">
        <title>The genome of the diatom Thalassiosira pseudonana: ecology, evolution, and metabolism.</title>
        <authorList>
            <person name="Armbrust E.V."/>
            <person name="Berges J.A."/>
            <person name="Bowler C."/>
            <person name="Green B.R."/>
            <person name="Martinez D."/>
            <person name="Putnam N.H."/>
            <person name="Zhou S."/>
            <person name="Allen A.E."/>
            <person name="Apt K.E."/>
            <person name="Bechner M."/>
            <person name="Brzezinski M.A."/>
            <person name="Chaal B.K."/>
            <person name="Chiovitti A."/>
            <person name="Davis A.K."/>
            <person name="Demarest M.S."/>
            <person name="Detter J.C."/>
            <person name="Glavina T."/>
            <person name="Goodstein D."/>
            <person name="Hadi M.Z."/>
            <person name="Hellsten U."/>
            <person name="Hildebrand M."/>
            <person name="Jenkins B.D."/>
            <person name="Jurka J."/>
            <person name="Kapitonov V.V."/>
            <person name="Kroger N."/>
            <person name="Lau W.W."/>
            <person name="Lane T.W."/>
            <person name="Larimer F.W."/>
            <person name="Lippmeier J.C."/>
            <person name="Lucas S."/>
            <person name="Medina M."/>
            <person name="Montsant A."/>
            <person name="Obornik M."/>
            <person name="Parker M.S."/>
            <person name="Palenik B."/>
            <person name="Pazour G.J."/>
            <person name="Richardson P.M."/>
            <person name="Rynearson T.A."/>
            <person name="Saito M.A."/>
            <person name="Schwartz D.C."/>
            <person name="Thamatrakoln K."/>
            <person name="Valentin K."/>
            <person name="Vardi A."/>
            <person name="Wilkerson F.P."/>
            <person name="Rokhsar D.S."/>
        </authorList>
    </citation>
    <scope>NUCLEOTIDE SEQUENCE [LARGE SCALE GENOMIC DNA]</scope>
    <source>
        <strain evidence="1 2">CCMP1335</strain>
    </source>
</reference>